<proteinExistence type="predicted"/>
<comment type="function">
    <text evidence="6">Ferredoxins are iron-sulfur proteins that transfer electrons in a wide variety of metabolic reactions.</text>
</comment>
<evidence type="ECO:0000256" key="1">
    <source>
        <dbReference type="ARBA" id="ARBA00022448"/>
    </source>
</evidence>
<keyword evidence="3 6" id="KW-0249">Electron transport</keyword>
<keyword evidence="1 6" id="KW-0813">Transport</keyword>
<feature type="domain" description="4Fe-4S ferredoxin-type" evidence="7">
    <location>
        <begin position="1"/>
        <end position="29"/>
    </location>
</feature>
<name>A0A9D1CUP5_9FIRM</name>
<keyword evidence="5 6" id="KW-0411">Iron-sulfur</keyword>
<reference evidence="8" key="1">
    <citation type="submission" date="2020-10" db="EMBL/GenBank/DDBJ databases">
        <authorList>
            <person name="Gilroy R."/>
        </authorList>
    </citation>
    <scope>NUCLEOTIDE SEQUENCE</scope>
    <source>
        <strain evidence="8">ChiSjej1B19-3389</strain>
    </source>
</reference>
<dbReference type="SUPFAM" id="SSF54862">
    <property type="entry name" value="4Fe-4S ferredoxins"/>
    <property type="match status" value="1"/>
</dbReference>
<evidence type="ECO:0000256" key="2">
    <source>
        <dbReference type="ARBA" id="ARBA00022723"/>
    </source>
</evidence>
<dbReference type="PRINTS" id="PR00352">
    <property type="entry name" value="3FE4SFRDOXIN"/>
</dbReference>
<gene>
    <name evidence="8" type="ORF">IAD32_06720</name>
</gene>
<keyword evidence="4 6" id="KW-0408">Iron</keyword>
<sequence length="62" mass="6718">MTVLIDQDGCIACGQCMQICPEVFKEREDGKAYASVEDLPPDAQNKAVEAQECCPVSVIEVV</sequence>
<dbReference type="GO" id="GO:0009055">
    <property type="term" value="F:electron transfer activity"/>
    <property type="evidence" value="ECO:0007669"/>
    <property type="project" value="UniProtKB-UniRule"/>
</dbReference>
<dbReference type="PANTHER" id="PTHR36923">
    <property type="entry name" value="FERREDOXIN"/>
    <property type="match status" value="1"/>
</dbReference>
<evidence type="ECO:0000256" key="6">
    <source>
        <dbReference type="RuleBase" id="RU368020"/>
    </source>
</evidence>
<dbReference type="InterPro" id="IPR017900">
    <property type="entry name" value="4Fe4S_Fe_S_CS"/>
</dbReference>
<keyword evidence="2 6" id="KW-0479">Metal-binding</keyword>
<dbReference type="InterPro" id="IPR051269">
    <property type="entry name" value="Fe-S_cluster_ET"/>
</dbReference>
<dbReference type="Proteomes" id="UP000886787">
    <property type="component" value="Unassembled WGS sequence"/>
</dbReference>
<dbReference type="PROSITE" id="PS51379">
    <property type="entry name" value="4FE4S_FER_2"/>
    <property type="match status" value="1"/>
</dbReference>
<dbReference type="GO" id="GO:0051536">
    <property type="term" value="F:iron-sulfur cluster binding"/>
    <property type="evidence" value="ECO:0007669"/>
    <property type="project" value="UniProtKB-KW"/>
</dbReference>
<evidence type="ECO:0000256" key="5">
    <source>
        <dbReference type="ARBA" id="ARBA00023014"/>
    </source>
</evidence>
<dbReference type="InterPro" id="IPR001080">
    <property type="entry name" value="3Fe4S_ferredoxin"/>
</dbReference>
<evidence type="ECO:0000313" key="9">
    <source>
        <dbReference type="Proteomes" id="UP000886787"/>
    </source>
</evidence>
<protein>
    <recommendedName>
        <fullName evidence="6">Ferredoxin</fullName>
    </recommendedName>
</protein>
<dbReference type="GO" id="GO:0005506">
    <property type="term" value="F:iron ion binding"/>
    <property type="evidence" value="ECO:0007669"/>
    <property type="project" value="UniProtKB-UniRule"/>
</dbReference>
<reference evidence="8" key="2">
    <citation type="journal article" date="2021" name="PeerJ">
        <title>Extensive microbial diversity within the chicken gut microbiome revealed by metagenomics and culture.</title>
        <authorList>
            <person name="Gilroy R."/>
            <person name="Ravi A."/>
            <person name="Getino M."/>
            <person name="Pursley I."/>
            <person name="Horton D.L."/>
            <person name="Alikhan N.F."/>
            <person name="Baker D."/>
            <person name="Gharbi K."/>
            <person name="Hall N."/>
            <person name="Watson M."/>
            <person name="Adriaenssens E.M."/>
            <person name="Foster-Nyarko E."/>
            <person name="Jarju S."/>
            <person name="Secka A."/>
            <person name="Antonio M."/>
            <person name="Oren A."/>
            <person name="Chaudhuri R.R."/>
            <person name="La Ragione R."/>
            <person name="Hildebrand F."/>
            <person name="Pallen M.J."/>
        </authorList>
    </citation>
    <scope>NUCLEOTIDE SEQUENCE</scope>
    <source>
        <strain evidence="8">ChiSjej1B19-3389</strain>
    </source>
</reference>
<dbReference type="EMBL" id="DVFW01000029">
    <property type="protein sequence ID" value="HIQ80961.1"/>
    <property type="molecule type" value="Genomic_DNA"/>
</dbReference>
<dbReference type="InterPro" id="IPR017896">
    <property type="entry name" value="4Fe4S_Fe-S-bd"/>
</dbReference>
<dbReference type="AlphaFoldDB" id="A0A9D1CUP5"/>
<evidence type="ECO:0000313" key="8">
    <source>
        <dbReference type="EMBL" id="HIQ80961.1"/>
    </source>
</evidence>
<accession>A0A9D1CUP5</accession>
<evidence type="ECO:0000259" key="7">
    <source>
        <dbReference type="PROSITE" id="PS51379"/>
    </source>
</evidence>
<dbReference type="PANTHER" id="PTHR36923:SF3">
    <property type="entry name" value="FERREDOXIN"/>
    <property type="match status" value="1"/>
</dbReference>
<dbReference type="PROSITE" id="PS00198">
    <property type="entry name" value="4FE4S_FER_1"/>
    <property type="match status" value="1"/>
</dbReference>
<organism evidence="8 9">
    <name type="scientific">Candidatus Scatavimonas merdigallinarum</name>
    <dbReference type="NCBI Taxonomy" id="2840914"/>
    <lineage>
        <taxon>Bacteria</taxon>
        <taxon>Bacillati</taxon>
        <taxon>Bacillota</taxon>
        <taxon>Clostridia</taxon>
        <taxon>Eubacteriales</taxon>
        <taxon>Oscillospiraceae</taxon>
        <taxon>Oscillospiraceae incertae sedis</taxon>
        <taxon>Candidatus Scatavimonas</taxon>
    </lineage>
</organism>
<dbReference type="Gene3D" id="3.30.70.20">
    <property type="match status" value="1"/>
</dbReference>
<comment type="caution">
    <text evidence="8">The sequence shown here is derived from an EMBL/GenBank/DDBJ whole genome shotgun (WGS) entry which is preliminary data.</text>
</comment>
<evidence type="ECO:0000256" key="3">
    <source>
        <dbReference type="ARBA" id="ARBA00022982"/>
    </source>
</evidence>
<evidence type="ECO:0000256" key="4">
    <source>
        <dbReference type="ARBA" id="ARBA00023004"/>
    </source>
</evidence>
<dbReference type="Pfam" id="PF13459">
    <property type="entry name" value="Fer4_15"/>
    <property type="match status" value="1"/>
</dbReference>